<dbReference type="AlphaFoldDB" id="A0A1Z4JGJ7"/>
<name>A0A1Z4JGJ7_LEPBY</name>
<dbReference type="Proteomes" id="UP000217895">
    <property type="component" value="Chromosome"/>
</dbReference>
<evidence type="ECO:0000313" key="1">
    <source>
        <dbReference type="EMBL" id="BAY55892.1"/>
    </source>
</evidence>
<reference evidence="1 2" key="1">
    <citation type="submission" date="2017-06" db="EMBL/GenBank/DDBJ databases">
        <title>Genome sequencing of cyanobaciteial culture collection at National Institute for Environmental Studies (NIES).</title>
        <authorList>
            <person name="Hirose Y."/>
            <person name="Shimura Y."/>
            <person name="Fujisawa T."/>
            <person name="Nakamura Y."/>
            <person name="Kawachi M."/>
        </authorList>
    </citation>
    <scope>NUCLEOTIDE SEQUENCE [LARGE SCALE GENOMIC DNA]</scope>
    <source>
        <strain evidence="1 2">NIES-2135</strain>
    </source>
</reference>
<evidence type="ECO:0000313" key="2">
    <source>
        <dbReference type="Proteomes" id="UP000217895"/>
    </source>
</evidence>
<sequence length="166" mass="18534">MTTSPQTSTTPLLKRLDAVFYQMRADRQPLTIEEVCKKADCYPTEVFRPAAIIHYRIAMQYVGGWEIYRSEILARVQMVLGRMSAKDITTGAIASQVGLKTRQLKEDVPEAIGLIEEAAKRTAQRIQTSGTAKCSRCGQRRSIHKTIPGEMWGKPVLLCVCESCSP</sequence>
<keyword evidence="2" id="KW-1185">Reference proteome</keyword>
<organism evidence="1 2">
    <name type="scientific">Leptolyngbya boryana NIES-2135</name>
    <dbReference type="NCBI Taxonomy" id="1973484"/>
    <lineage>
        <taxon>Bacteria</taxon>
        <taxon>Bacillati</taxon>
        <taxon>Cyanobacteriota</taxon>
        <taxon>Cyanophyceae</taxon>
        <taxon>Leptolyngbyales</taxon>
        <taxon>Leptolyngbyaceae</taxon>
        <taxon>Leptolyngbya group</taxon>
        <taxon>Leptolyngbya</taxon>
    </lineage>
</organism>
<proteinExistence type="predicted"/>
<accession>A0A1Z4JGJ7</accession>
<dbReference type="EMBL" id="AP018203">
    <property type="protein sequence ID" value="BAY55892.1"/>
    <property type="molecule type" value="Genomic_DNA"/>
</dbReference>
<protein>
    <submittedName>
        <fullName evidence="1">Uncharacterized protein</fullName>
    </submittedName>
</protein>
<gene>
    <name evidence="1" type="ORF">NIES2135_27170</name>
</gene>